<dbReference type="GO" id="GO:0030313">
    <property type="term" value="C:cell envelope"/>
    <property type="evidence" value="ECO:0007669"/>
    <property type="project" value="UniProtKB-SubCell"/>
</dbReference>
<reference evidence="5" key="1">
    <citation type="journal article" date="2014" name="Int. J. Syst. Evol. Microbiol.">
        <title>Complete genome sequence of Corynebacterium casei LMG S-19264T (=DSM 44701T), isolated from a smear-ripened cheese.</title>
        <authorList>
            <consortium name="US DOE Joint Genome Institute (JGI-PGF)"/>
            <person name="Walter F."/>
            <person name="Albersmeier A."/>
            <person name="Kalinowski J."/>
            <person name="Ruckert C."/>
        </authorList>
    </citation>
    <scope>NUCLEOTIDE SEQUENCE</scope>
    <source>
        <strain evidence="5">CGMCC 4.7308</strain>
    </source>
</reference>
<evidence type="ECO:0000313" key="5">
    <source>
        <dbReference type="EMBL" id="GGM17532.1"/>
    </source>
</evidence>
<dbReference type="PANTHER" id="PTHR46847">
    <property type="entry name" value="D-ALLOSE-BINDING PERIPLASMIC PROTEIN-RELATED"/>
    <property type="match status" value="1"/>
</dbReference>
<proteinExistence type="inferred from homology"/>
<dbReference type="SUPFAM" id="SSF53822">
    <property type="entry name" value="Periplasmic binding protein-like I"/>
    <property type="match status" value="1"/>
</dbReference>
<organism evidence="5 6">
    <name type="scientific">Nakamurella endophytica</name>
    <dbReference type="NCBI Taxonomy" id="1748367"/>
    <lineage>
        <taxon>Bacteria</taxon>
        <taxon>Bacillati</taxon>
        <taxon>Actinomycetota</taxon>
        <taxon>Actinomycetes</taxon>
        <taxon>Nakamurellales</taxon>
        <taxon>Nakamurellaceae</taxon>
        <taxon>Nakamurella</taxon>
    </lineage>
</organism>
<dbReference type="InterPro" id="IPR025997">
    <property type="entry name" value="SBP_2_dom"/>
</dbReference>
<dbReference type="GO" id="GO:0030246">
    <property type="term" value="F:carbohydrate binding"/>
    <property type="evidence" value="ECO:0007669"/>
    <property type="project" value="UniProtKB-ARBA"/>
</dbReference>
<accession>A0A917TBV7</accession>
<protein>
    <submittedName>
        <fullName evidence="5">Sugar ABC transporter substrate-binding protein</fullName>
    </submittedName>
</protein>
<comment type="caution">
    <text evidence="5">The sequence shown here is derived from an EMBL/GenBank/DDBJ whole genome shotgun (WGS) entry which is preliminary data.</text>
</comment>
<name>A0A917TBV7_9ACTN</name>
<dbReference type="InterPro" id="IPR028082">
    <property type="entry name" value="Peripla_BP_I"/>
</dbReference>
<dbReference type="Gene3D" id="3.40.50.2300">
    <property type="match status" value="2"/>
</dbReference>
<dbReference type="Proteomes" id="UP000655208">
    <property type="component" value="Unassembled WGS sequence"/>
</dbReference>
<gene>
    <name evidence="5" type="ORF">GCM10011594_42020</name>
</gene>
<dbReference type="AlphaFoldDB" id="A0A917TBV7"/>
<reference evidence="5" key="2">
    <citation type="submission" date="2020-09" db="EMBL/GenBank/DDBJ databases">
        <authorList>
            <person name="Sun Q."/>
            <person name="Zhou Y."/>
        </authorList>
    </citation>
    <scope>NUCLEOTIDE SEQUENCE</scope>
    <source>
        <strain evidence="5">CGMCC 4.7308</strain>
    </source>
</reference>
<evidence type="ECO:0000259" key="4">
    <source>
        <dbReference type="Pfam" id="PF13407"/>
    </source>
</evidence>
<dbReference type="Pfam" id="PF13407">
    <property type="entry name" value="Peripla_BP_4"/>
    <property type="match status" value="1"/>
</dbReference>
<feature type="domain" description="Periplasmic binding protein" evidence="4">
    <location>
        <begin position="28"/>
        <end position="278"/>
    </location>
</feature>
<evidence type="ECO:0000313" key="6">
    <source>
        <dbReference type="Proteomes" id="UP000655208"/>
    </source>
</evidence>
<dbReference type="CDD" id="cd01536">
    <property type="entry name" value="PBP1_ABC_sugar_binding-like"/>
    <property type="match status" value="1"/>
</dbReference>
<dbReference type="EMBL" id="BMNA01000018">
    <property type="protein sequence ID" value="GGM17532.1"/>
    <property type="molecule type" value="Genomic_DNA"/>
</dbReference>
<comment type="subcellular location">
    <subcellularLocation>
        <location evidence="1">Cell envelope</location>
    </subcellularLocation>
</comment>
<dbReference type="PANTHER" id="PTHR46847:SF1">
    <property type="entry name" value="D-ALLOSE-BINDING PERIPLASMIC PROTEIN-RELATED"/>
    <property type="match status" value="1"/>
</dbReference>
<sequence>MDDLTLTADQVAAVKAKGGDVTVGILAPLSSEYLANVVDGAKQEAAALGLKTSVVDYQFDAAKGVAGIENLVSQGVKYMVVVLTDPPAMIGAVKAAEAQGVTVVQFAGDQVAKEAGGYSVAINDKDLGTSAGEAAAAIAKGRGAVQIAILDYPSQPNVVIRADAMVAAIKAGAPEAKIVARVTGGTQDAGLTASESLLQKYPDLGGVVSVNDAGGYGAVQAFEGAQKTGANAFVVGCDAESKARSLIAQGGIFKASVDTQPGLTGKAAVEAIGKLIAGGSVAQYTTVPVKTVTS</sequence>
<evidence type="ECO:0000256" key="3">
    <source>
        <dbReference type="ARBA" id="ARBA00022729"/>
    </source>
</evidence>
<keyword evidence="3" id="KW-0732">Signal</keyword>
<comment type="similarity">
    <text evidence="2">Belongs to the bacterial solute-binding protein 2 family.</text>
</comment>
<evidence type="ECO:0000256" key="1">
    <source>
        <dbReference type="ARBA" id="ARBA00004196"/>
    </source>
</evidence>
<evidence type="ECO:0000256" key="2">
    <source>
        <dbReference type="ARBA" id="ARBA00007639"/>
    </source>
</evidence>
<keyword evidence="6" id="KW-1185">Reference proteome</keyword>